<proteinExistence type="predicted"/>
<protein>
    <submittedName>
        <fullName evidence="2">C2H2-type domain-containing protein</fullName>
    </submittedName>
</protein>
<organism evidence="1 2">
    <name type="scientific">Trichuris muris</name>
    <name type="common">Mouse whipworm</name>
    <dbReference type="NCBI Taxonomy" id="70415"/>
    <lineage>
        <taxon>Eukaryota</taxon>
        <taxon>Metazoa</taxon>
        <taxon>Ecdysozoa</taxon>
        <taxon>Nematoda</taxon>
        <taxon>Enoplea</taxon>
        <taxon>Dorylaimia</taxon>
        <taxon>Trichinellida</taxon>
        <taxon>Trichuridae</taxon>
        <taxon>Trichuris</taxon>
    </lineage>
</organism>
<evidence type="ECO:0000313" key="1">
    <source>
        <dbReference type="Proteomes" id="UP000046395"/>
    </source>
</evidence>
<accession>A0A5S6R2B0</accession>
<name>A0A5S6R2B0_TRIMR</name>
<dbReference type="Proteomes" id="UP000046395">
    <property type="component" value="Unassembled WGS sequence"/>
</dbReference>
<dbReference type="AlphaFoldDB" id="A0A5S6R2B0"/>
<reference evidence="2" key="1">
    <citation type="submission" date="2019-12" db="UniProtKB">
        <authorList>
            <consortium name="WormBaseParasite"/>
        </authorList>
    </citation>
    <scope>IDENTIFICATION</scope>
</reference>
<dbReference type="WBParaSite" id="TMUE_3000013302.1">
    <property type="protein sequence ID" value="TMUE_3000013302.1"/>
    <property type="gene ID" value="WBGene00301840"/>
</dbReference>
<sequence>MKTYDGCLPDCGKVFSGLHERSLRCHFGRRMLNFFVEAYVEIGNCFDKSESRLAARRCDVSVVSWHMLPPPDALSKEAEASHLTDRSMEWSCAAIMFTTWCSCYFRALLIGDHPCQSSMCNSAVFNARRTGE</sequence>
<keyword evidence="1" id="KW-1185">Reference proteome</keyword>
<evidence type="ECO:0000313" key="2">
    <source>
        <dbReference type="WBParaSite" id="TMUE_3000013302.1"/>
    </source>
</evidence>